<protein>
    <submittedName>
        <fullName evidence="2">Outer membrane lipoprotein SlyB</fullName>
    </submittedName>
</protein>
<evidence type="ECO:0000313" key="3">
    <source>
        <dbReference type="Proteomes" id="UP000774000"/>
    </source>
</evidence>
<dbReference type="RefSeq" id="WP_204700840.1">
    <property type="nucleotide sequence ID" value="NZ_JAFBDQ010000004.1"/>
</dbReference>
<proteinExistence type="predicted"/>
<keyword evidence="1" id="KW-0472">Membrane</keyword>
<reference evidence="2" key="1">
    <citation type="submission" date="2021-01" db="EMBL/GenBank/DDBJ databases">
        <title>Genomic Encyclopedia of Type Strains, Phase IV (KMG-IV): sequencing the most valuable type-strain genomes for metagenomic binning, comparative biology and taxonomic classification.</title>
        <authorList>
            <person name="Goeker M."/>
        </authorList>
    </citation>
    <scope>NUCLEOTIDE SEQUENCE</scope>
    <source>
        <strain evidence="2">DSM 23230</strain>
    </source>
</reference>
<gene>
    <name evidence="2" type="ORF">JOC47_000960</name>
</gene>
<feature type="transmembrane region" description="Helical" evidence="1">
    <location>
        <begin position="32"/>
        <end position="49"/>
    </location>
</feature>
<sequence length="117" mass="11954">MKKYLGTMVGGAIAGVFVFAIWGLFTEAFGTAGGWLGGPLVVALVWALNHYVGAFYLPDGAVAIDMAVAIGIAGTMNGVFRGKPIAAAMPTLFWMAVGAILGGIFASIVTDVIAENS</sequence>
<keyword evidence="2" id="KW-0449">Lipoprotein</keyword>
<organism evidence="2 3">
    <name type="scientific">Halanaerobacter jeridensis</name>
    <dbReference type="NCBI Taxonomy" id="706427"/>
    <lineage>
        <taxon>Bacteria</taxon>
        <taxon>Bacillati</taxon>
        <taxon>Bacillota</taxon>
        <taxon>Clostridia</taxon>
        <taxon>Halanaerobiales</taxon>
        <taxon>Halobacteroidaceae</taxon>
        <taxon>Halanaerobacter</taxon>
    </lineage>
</organism>
<keyword evidence="3" id="KW-1185">Reference proteome</keyword>
<dbReference type="InterPro" id="IPR054200">
    <property type="entry name" value="DUF6905"/>
</dbReference>
<evidence type="ECO:0000313" key="2">
    <source>
        <dbReference type="EMBL" id="MBM7556124.1"/>
    </source>
</evidence>
<keyword evidence="1" id="KW-1133">Transmembrane helix</keyword>
<accession>A0A938XR25</accession>
<feature type="transmembrane region" description="Helical" evidence="1">
    <location>
        <begin position="61"/>
        <end position="80"/>
    </location>
</feature>
<name>A0A938XR25_9FIRM</name>
<dbReference type="AlphaFoldDB" id="A0A938XR25"/>
<dbReference type="Pfam" id="PF21846">
    <property type="entry name" value="DUF6905"/>
    <property type="match status" value="1"/>
</dbReference>
<feature type="transmembrane region" description="Helical" evidence="1">
    <location>
        <begin position="6"/>
        <end position="25"/>
    </location>
</feature>
<keyword evidence="1" id="KW-0812">Transmembrane</keyword>
<evidence type="ECO:0000256" key="1">
    <source>
        <dbReference type="SAM" id="Phobius"/>
    </source>
</evidence>
<feature type="transmembrane region" description="Helical" evidence="1">
    <location>
        <begin position="92"/>
        <end position="114"/>
    </location>
</feature>
<dbReference type="EMBL" id="JAFBDQ010000004">
    <property type="protein sequence ID" value="MBM7556124.1"/>
    <property type="molecule type" value="Genomic_DNA"/>
</dbReference>
<dbReference type="Proteomes" id="UP000774000">
    <property type="component" value="Unassembled WGS sequence"/>
</dbReference>
<comment type="caution">
    <text evidence="2">The sequence shown here is derived from an EMBL/GenBank/DDBJ whole genome shotgun (WGS) entry which is preliminary data.</text>
</comment>